<name>A0A1V1P762_9BACT</name>
<evidence type="ECO:0000313" key="3">
    <source>
        <dbReference type="EMBL" id="ETR70624.1"/>
    </source>
</evidence>
<dbReference type="SUPFAM" id="SSF53335">
    <property type="entry name" value="S-adenosyl-L-methionine-dependent methyltransferases"/>
    <property type="match status" value="1"/>
</dbReference>
<sequence>MKIFNTYSDYYDLLYFDKDYASEVEYIHQLIQSNHPNATSVLNLGCGTGNHDLFLVEKGYQVTGIDFSEKNINKANNKLLKSNIKDSGSHFIKGDIRNIRLDNKVDIVLALFHVISYQISNSDIQAAFSTAKAHLGKHGLFIFDCWYGPAVLTDRPTVRLKQIENEHLSVWRIAEPEMFPNENTVHVKYQMIIKDKSNNQMSDFKETHKMRYLFKPEIENMLTHTGFDLLHCKEWLTNNETGFNTWNACFTSRSF</sequence>
<dbReference type="Gene3D" id="2.20.130.10">
    <property type="entry name" value="CAC2371-like domains"/>
    <property type="match status" value="1"/>
</dbReference>
<dbReference type="Pfam" id="PF13649">
    <property type="entry name" value="Methyltransf_25"/>
    <property type="match status" value="1"/>
</dbReference>
<evidence type="ECO:0000259" key="2">
    <source>
        <dbReference type="Pfam" id="PF13649"/>
    </source>
</evidence>
<dbReference type="GO" id="GO:0032259">
    <property type="term" value="P:methylation"/>
    <property type="evidence" value="ECO:0007669"/>
    <property type="project" value="UniProtKB-KW"/>
</dbReference>
<dbReference type="PANTHER" id="PTHR43861">
    <property type="entry name" value="TRANS-ACONITATE 2-METHYLTRANSFERASE-RELATED"/>
    <property type="match status" value="1"/>
</dbReference>
<keyword evidence="1 3" id="KW-0808">Transferase</keyword>
<dbReference type="AlphaFoldDB" id="A0A1V1P762"/>
<dbReference type="GO" id="GO:0008168">
    <property type="term" value="F:methyltransferase activity"/>
    <property type="evidence" value="ECO:0007669"/>
    <property type="project" value="UniProtKB-KW"/>
</dbReference>
<gene>
    <name evidence="3" type="ORF">OMM_03104</name>
</gene>
<reference evidence="4" key="1">
    <citation type="submission" date="2012-11" db="EMBL/GenBank/DDBJ databases">
        <authorList>
            <person name="Lucero-Rivera Y.E."/>
            <person name="Tovar-Ramirez D."/>
        </authorList>
    </citation>
    <scope>NUCLEOTIDE SEQUENCE [LARGE SCALE GENOMIC DNA]</scope>
    <source>
        <strain evidence="4">Araruama</strain>
    </source>
</reference>
<protein>
    <submittedName>
        <fullName evidence="3">Type 11 methyltransferase</fullName>
    </submittedName>
</protein>
<dbReference type="InterPro" id="IPR041698">
    <property type="entry name" value="Methyltransf_25"/>
</dbReference>
<dbReference type="InterPro" id="IPR029063">
    <property type="entry name" value="SAM-dependent_MTases_sf"/>
</dbReference>
<accession>A0A1V1P762</accession>
<feature type="domain" description="Methyltransferase" evidence="2">
    <location>
        <begin position="41"/>
        <end position="139"/>
    </location>
</feature>
<dbReference type="EMBL" id="ATBP01000395">
    <property type="protein sequence ID" value="ETR70624.1"/>
    <property type="molecule type" value="Genomic_DNA"/>
</dbReference>
<dbReference type="Proteomes" id="UP000189670">
    <property type="component" value="Unassembled WGS sequence"/>
</dbReference>
<evidence type="ECO:0000256" key="1">
    <source>
        <dbReference type="ARBA" id="ARBA00022679"/>
    </source>
</evidence>
<proteinExistence type="predicted"/>
<dbReference type="CDD" id="cd02440">
    <property type="entry name" value="AdoMet_MTases"/>
    <property type="match status" value="1"/>
</dbReference>
<keyword evidence="3" id="KW-0489">Methyltransferase</keyword>
<dbReference type="Gene3D" id="3.40.50.150">
    <property type="entry name" value="Vaccinia Virus protein VP39"/>
    <property type="match status" value="1"/>
</dbReference>
<evidence type="ECO:0000313" key="4">
    <source>
        <dbReference type="Proteomes" id="UP000189670"/>
    </source>
</evidence>
<comment type="caution">
    <text evidence="3">The sequence shown here is derived from an EMBL/GenBank/DDBJ whole genome shotgun (WGS) entry which is preliminary data.</text>
</comment>
<organism evidence="3 4">
    <name type="scientific">Candidatus Magnetoglobus multicellularis str. Araruama</name>
    <dbReference type="NCBI Taxonomy" id="890399"/>
    <lineage>
        <taxon>Bacteria</taxon>
        <taxon>Pseudomonadati</taxon>
        <taxon>Thermodesulfobacteriota</taxon>
        <taxon>Desulfobacteria</taxon>
        <taxon>Desulfobacterales</taxon>
        <taxon>Desulfobacteraceae</taxon>
        <taxon>Candidatus Magnetoglobus</taxon>
    </lineage>
</organism>